<evidence type="ECO:0000313" key="2">
    <source>
        <dbReference type="EMBL" id="SFF60604.1"/>
    </source>
</evidence>
<feature type="transmembrane region" description="Helical" evidence="1">
    <location>
        <begin position="20"/>
        <end position="45"/>
    </location>
</feature>
<evidence type="ECO:0008006" key="4">
    <source>
        <dbReference type="Google" id="ProtNLM"/>
    </source>
</evidence>
<feature type="transmembrane region" description="Helical" evidence="1">
    <location>
        <begin position="281"/>
        <end position="301"/>
    </location>
</feature>
<name>A0A1I2K178_9BACT</name>
<feature type="transmembrane region" description="Helical" evidence="1">
    <location>
        <begin position="338"/>
        <end position="357"/>
    </location>
</feature>
<organism evidence="2 3">
    <name type="scientific">Thermoflexibacter ruber</name>
    <dbReference type="NCBI Taxonomy" id="1003"/>
    <lineage>
        <taxon>Bacteria</taxon>
        <taxon>Pseudomonadati</taxon>
        <taxon>Bacteroidota</taxon>
        <taxon>Cytophagia</taxon>
        <taxon>Cytophagales</taxon>
        <taxon>Thermoflexibacteraceae</taxon>
        <taxon>Thermoflexibacter</taxon>
    </lineage>
</organism>
<evidence type="ECO:0000256" key="1">
    <source>
        <dbReference type="SAM" id="Phobius"/>
    </source>
</evidence>
<evidence type="ECO:0000313" key="3">
    <source>
        <dbReference type="Proteomes" id="UP000199513"/>
    </source>
</evidence>
<dbReference type="RefSeq" id="WP_091549527.1">
    <property type="nucleotide sequence ID" value="NZ_FONY01000079.1"/>
</dbReference>
<keyword evidence="1" id="KW-1133">Transmembrane helix</keyword>
<gene>
    <name evidence="2" type="ORF">SAMN04488541_10792</name>
</gene>
<sequence length="531" mass="60835">MKLLENIFFSSTSHKAEKWIVLVLLALLWGGIFQLTGVLTSGFHLTDDHEIVLFNDLLKKQSAFSLIEEQVKIDLVTRFRPTYYAHRILITSLIGTNQVAWTTYYCFLGILTSFFLYLALRKVGFSILESFLFPLFAFIGEQTAVWWRLGTAETLGMFFTALSLYFASNAQASKLISWSSFLFLCFAILASLSKESFILLIPALLFWKMWVEKHENWQRAVKSSLALILFLGGVALAEIYFIQAKTNAQGSIFNVSNVEDSSFRNTILLYMLNKVLTFNQLHILFIVFLGILAFTISDDLSHAKKKLGSISQSFLPILIFTLLVLVPQFVLYSRTDLYERYLIPATVGLGFFAAGLLQLIGKQEFIKKYLKITFCVLGLLGLYFPFGKAYFKGQDFATEGTDTQSFLHFIKSVTTEESAVLLVSEPVQFNEWTHSFYRFMQSSLYQRKNIYLQLYTIPNANVPIEIAESNKVVLSKVFEKQLFDFNRDSAKIKCIAILPLKELEEKLSKEKQAWLKEFGKNKFGNFIIYSK</sequence>
<feature type="transmembrane region" description="Helical" evidence="1">
    <location>
        <begin position="181"/>
        <end position="205"/>
    </location>
</feature>
<dbReference type="OrthoDB" id="1996250at2"/>
<dbReference type="Proteomes" id="UP000199513">
    <property type="component" value="Unassembled WGS sequence"/>
</dbReference>
<keyword evidence="1" id="KW-0812">Transmembrane</keyword>
<feature type="transmembrane region" description="Helical" evidence="1">
    <location>
        <begin position="313"/>
        <end position="332"/>
    </location>
</feature>
<protein>
    <recommendedName>
        <fullName evidence="4">Dolichyl-phosphate-mannose-protein mannosyltransferase</fullName>
    </recommendedName>
</protein>
<dbReference type="EMBL" id="FONY01000079">
    <property type="protein sequence ID" value="SFF60604.1"/>
    <property type="molecule type" value="Genomic_DNA"/>
</dbReference>
<accession>A0A1I2K178</accession>
<feature type="transmembrane region" description="Helical" evidence="1">
    <location>
        <begin position="369"/>
        <end position="386"/>
    </location>
</feature>
<proteinExistence type="predicted"/>
<dbReference type="AlphaFoldDB" id="A0A1I2K178"/>
<feature type="transmembrane region" description="Helical" evidence="1">
    <location>
        <begin position="225"/>
        <end position="243"/>
    </location>
</feature>
<dbReference type="STRING" id="1003.SAMN04488541_10792"/>
<reference evidence="3" key="1">
    <citation type="submission" date="2016-10" db="EMBL/GenBank/DDBJ databases">
        <authorList>
            <person name="Varghese N."/>
            <person name="Submissions S."/>
        </authorList>
    </citation>
    <scope>NUCLEOTIDE SEQUENCE [LARGE SCALE GENOMIC DNA]</scope>
    <source>
        <strain>GEY</strain>
        <strain evidence="3">DSM 9560</strain>
    </source>
</reference>
<feature type="transmembrane region" description="Helical" evidence="1">
    <location>
        <begin position="99"/>
        <end position="119"/>
    </location>
</feature>
<keyword evidence="3" id="KW-1185">Reference proteome</keyword>
<keyword evidence="1" id="KW-0472">Membrane</keyword>